<protein>
    <submittedName>
        <fullName evidence="11">Glycosyltransferase family 39 protein</fullName>
        <ecNumber evidence="11">2.4.-.-</ecNumber>
    </submittedName>
</protein>
<evidence type="ECO:0000256" key="3">
    <source>
        <dbReference type="ARBA" id="ARBA00022502"/>
    </source>
</evidence>
<evidence type="ECO:0000256" key="8">
    <source>
        <dbReference type="ARBA" id="ARBA00022989"/>
    </source>
</evidence>
<sequence>MSRKDFTRVGYIYLLNKIYIVFLIWLTRDVLNPFLPATTDGLHPNVIFDSLLHWDAGWFLRIAGQGYDFDSAPFFPMFPFLIRLFTYVVGNGVAAGFLISNIALFIACCFLYIIAKEDFDKKTATTTVFILLFFPTAIFFTSIYSESLLLAFALASFYFARNGRWVWAVLLASCAALTRNIGVVLFFAFLYMQYQENNKKIILKKALPLLLIPVSLSIFMLVLWKQAGDPLAFAHSLNSEYWGYRHFAYPGAGQFLNLTIFFYHSDFYSLFESGMALSFLYLIIKSFKYLKDKPQLIFLTLGFLIPFSSVVDNLPLGMPRYILVLFPGYIALARLLYKNGLTQVYSVISILVFSTVTILFVVGRWIS</sequence>
<evidence type="ECO:0000256" key="7">
    <source>
        <dbReference type="ARBA" id="ARBA00022824"/>
    </source>
</evidence>
<dbReference type="GO" id="GO:0004376">
    <property type="term" value="F:GPI mannosyltransferase activity"/>
    <property type="evidence" value="ECO:0007669"/>
    <property type="project" value="InterPro"/>
</dbReference>
<feature type="transmembrane region" description="Helical" evidence="10">
    <location>
        <begin position="344"/>
        <end position="366"/>
    </location>
</feature>
<proteinExistence type="predicted"/>
<evidence type="ECO:0000256" key="10">
    <source>
        <dbReference type="SAM" id="Phobius"/>
    </source>
</evidence>
<evidence type="ECO:0000256" key="1">
    <source>
        <dbReference type="ARBA" id="ARBA00004477"/>
    </source>
</evidence>
<keyword evidence="3" id="KW-0337">GPI-anchor biosynthesis</keyword>
<accession>A0A9X4H4B2</accession>
<organism evidence="11 12">
    <name type="scientific">Pelotomaculum isophthalicicum JI</name>
    <dbReference type="NCBI Taxonomy" id="947010"/>
    <lineage>
        <taxon>Bacteria</taxon>
        <taxon>Bacillati</taxon>
        <taxon>Bacillota</taxon>
        <taxon>Clostridia</taxon>
        <taxon>Eubacteriales</taxon>
        <taxon>Desulfotomaculaceae</taxon>
        <taxon>Pelotomaculum</taxon>
    </lineage>
</organism>
<evidence type="ECO:0000256" key="9">
    <source>
        <dbReference type="ARBA" id="ARBA00023136"/>
    </source>
</evidence>
<comment type="pathway">
    <text evidence="2">Glycolipid biosynthesis; glycosylphosphatidylinositol-anchor biosynthesis.</text>
</comment>
<evidence type="ECO:0000313" key="12">
    <source>
        <dbReference type="Proteomes" id="UP001154312"/>
    </source>
</evidence>
<dbReference type="PANTHER" id="PTHR12468:SF2">
    <property type="entry name" value="GPI MANNOSYLTRANSFERASE 2"/>
    <property type="match status" value="1"/>
</dbReference>
<dbReference type="GO" id="GO:0016020">
    <property type="term" value="C:membrane"/>
    <property type="evidence" value="ECO:0007669"/>
    <property type="project" value="GOC"/>
</dbReference>
<evidence type="ECO:0000256" key="4">
    <source>
        <dbReference type="ARBA" id="ARBA00022676"/>
    </source>
</evidence>
<dbReference type="GO" id="GO:0031501">
    <property type="term" value="C:mannosyltransferase complex"/>
    <property type="evidence" value="ECO:0007669"/>
    <property type="project" value="TreeGrafter"/>
</dbReference>
<feature type="transmembrane region" description="Helical" evidence="10">
    <location>
        <begin position="126"/>
        <end position="159"/>
    </location>
</feature>
<dbReference type="EMBL" id="JAKOAV010000016">
    <property type="protein sequence ID" value="MDF9408598.1"/>
    <property type="molecule type" value="Genomic_DNA"/>
</dbReference>
<feature type="transmembrane region" description="Helical" evidence="10">
    <location>
        <begin position="84"/>
        <end position="114"/>
    </location>
</feature>
<gene>
    <name evidence="11" type="ORF">L7E55_09560</name>
</gene>
<feature type="transmembrane region" description="Helical" evidence="10">
    <location>
        <begin position="320"/>
        <end position="337"/>
    </location>
</feature>
<feature type="transmembrane region" description="Helical" evidence="10">
    <location>
        <begin position="165"/>
        <end position="194"/>
    </location>
</feature>
<dbReference type="RefSeq" id="WP_277443934.1">
    <property type="nucleotide sequence ID" value="NZ_JAKOAV010000016.1"/>
</dbReference>
<dbReference type="InterPro" id="IPR007315">
    <property type="entry name" value="PIG-V/Gpi18"/>
</dbReference>
<dbReference type="GO" id="GO:0000009">
    <property type="term" value="F:alpha-1,6-mannosyltransferase activity"/>
    <property type="evidence" value="ECO:0007669"/>
    <property type="project" value="InterPro"/>
</dbReference>
<comment type="caution">
    <text evidence="11">The sequence shown here is derived from an EMBL/GenBank/DDBJ whole genome shotgun (WGS) entry which is preliminary data.</text>
</comment>
<comment type="subcellular location">
    <subcellularLocation>
        <location evidence="1">Endoplasmic reticulum membrane</location>
        <topology evidence="1">Multi-pass membrane protein</topology>
    </subcellularLocation>
</comment>
<keyword evidence="6 10" id="KW-0812">Transmembrane</keyword>
<evidence type="ECO:0000256" key="2">
    <source>
        <dbReference type="ARBA" id="ARBA00004687"/>
    </source>
</evidence>
<dbReference type="PANTHER" id="PTHR12468">
    <property type="entry name" value="GPI MANNOSYLTRANSFERASE 2"/>
    <property type="match status" value="1"/>
</dbReference>
<dbReference type="AlphaFoldDB" id="A0A9X4H4B2"/>
<keyword evidence="9 10" id="KW-0472">Membrane</keyword>
<feature type="transmembrane region" description="Helical" evidence="10">
    <location>
        <begin position="206"/>
        <end position="224"/>
    </location>
</feature>
<feature type="transmembrane region" description="Helical" evidence="10">
    <location>
        <begin position="296"/>
        <end position="314"/>
    </location>
</feature>
<dbReference type="Proteomes" id="UP001154312">
    <property type="component" value="Unassembled WGS sequence"/>
</dbReference>
<evidence type="ECO:0000256" key="6">
    <source>
        <dbReference type="ARBA" id="ARBA00022692"/>
    </source>
</evidence>
<evidence type="ECO:0000313" key="11">
    <source>
        <dbReference type="EMBL" id="MDF9408598.1"/>
    </source>
</evidence>
<keyword evidence="8 10" id="KW-1133">Transmembrane helix</keyword>
<evidence type="ECO:0000256" key="5">
    <source>
        <dbReference type="ARBA" id="ARBA00022679"/>
    </source>
</evidence>
<feature type="transmembrane region" description="Helical" evidence="10">
    <location>
        <begin position="9"/>
        <end position="26"/>
    </location>
</feature>
<feature type="transmembrane region" description="Helical" evidence="10">
    <location>
        <begin position="267"/>
        <end position="284"/>
    </location>
</feature>
<keyword evidence="7" id="KW-0256">Endoplasmic reticulum</keyword>
<name>A0A9X4H4B2_9FIRM</name>
<dbReference type="GO" id="GO:0006506">
    <property type="term" value="P:GPI anchor biosynthetic process"/>
    <property type="evidence" value="ECO:0007669"/>
    <property type="project" value="UniProtKB-KW"/>
</dbReference>
<keyword evidence="4 11" id="KW-0328">Glycosyltransferase</keyword>
<reference evidence="11" key="1">
    <citation type="submission" date="2022-02" db="EMBL/GenBank/DDBJ databases">
        <authorList>
            <person name="Leng L."/>
        </authorList>
    </citation>
    <scope>NUCLEOTIDE SEQUENCE</scope>
    <source>
        <strain evidence="11">JI</strain>
    </source>
</reference>
<keyword evidence="12" id="KW-1185">Reference proteome</keyword>
<keyword evidence="5 11" id="KW-0808">Transferase</keyword>
<dbReference type="EC" id="2.4.-.-" evidence="11"/>
<dbReference type="Pfam" id="PF04188">
    <property type="entry name" value="Mannosyl_trans2"/>
    <property type="match status" value="1"/>
</dbReference>